<proteinExistence type="predicted"/>
<accession>A0ABZ0Z152</accession>
<keyword evidence="2" id="KW-1185">Reference proteome</keyword>
<protein>
    <submittedName>
        <fullName evidence="1">Uncharacterized protein</fullName>
    </submittedName>
</protein>
<dbReference type="Proteomes" id="UP001349343">
    <property type="component" value="Segment"/>
</dbReference>
<dbReference type="EMBL" id="OR769222">
    <property type="protein sequence ID" value="WQJ52898.1"/>
    <property type="molecule type" value="Genomic_DNA"/>
</dbReference>
<reference evidence="1 2" key="1">
    <citation type="submission" date="2023-11" db="EMBL/GenBank/DDBJ databases">
        <authorList>
            <person name="Cook R."/>
            <person name="Crisci M."/>
            <person name="Pye H."/>
            <person name="Adriaenssens E."/>
            <person name="Santini J."/>
        </authorList>
    </citation>
    <scope>NUCLEOTIDE SEQUENCE [LARGE SCALE GENOMIC DNA]</scope>
    <source>
        <strain evidence="1">Lak_Megaphage_RVC_JS4_GC31</strain>
    </source>
</reference>
<evidence type="ECO:0000313" key="2">
    <source>
        <dbReference type="Proteomes" id="UP001349343"/>
    </source>
</evidence>
<evidence type="ECO:0000313" key="1">
    <source>
        <dbReference type="EMBL" id="WQJ52898.1"/>
    </source>
</evidence>
<name>A0ABZ0Z152_9CAUD</name>
<sequence length="42" mass="4657">MKTTNLTYGVLTQGTPCHQHMGTCPCGRPMHSLEVCSFNYVL</sequence>
<organism evidence="1 2">
    <name type="scientific">phage Lak_Megaphage_RVC_JS4_GC31</name>
    <dbReference type="NCBI Taxonomy" id="3109228"/>
    <lineage>
        <taxon>Viruses</taxon>
        <taxon>Duplodnaviria</taxon>
        <taxon>Heunggongvirae</taxon>
        <taxon>Uroviricota</taxon>
        <taxon>Caudoviricetes</taxon>
        <taxon>Caudoviricetes code 15 clade</taxon>
    </lineage>
</organism>